<dbReference type="AlphaFoldDB" id="A0AAU9J9X7"/>
<dbReference type="InterPro" id="IPR017455">
    <property type="entry name" value="Znf_FYVE-rel"/>
</dbReference>
<protein>
    <recommendedName>
        <fullName evidence="7">FYVE-type domain-containing protein</fullName>
    </recommendedName>
</protein>
<name>A0AAU9J9X7_9CILI</name>
<dbReference type="SUPFAM" id="SSF57903">
    <property type="entry name" value="FYVE/PHD zinc finger"/>
    <property type="match status" value="1"/>
</dbReference>
<dbReference type="InterPro" id="IPR011011">
    <property type="entry name" value="Znf_FYVE_PHD"/>
</dbReference>
<keyword evidence="3" id="KW-0862">Zinc</keyword>
<proteinExistence type="predicted"/>
<evidence type="ECO:0000256" key="6">
    <source>
        <dbReference type="SAM" id="MobiDB-lite"/>
    </source>
</evidence>
<sequence>MDQKSSESTESTRKSSRSNSGQAAVWSEANNEKYLQKKGKTCKICGLHFGPFVLVQKFECEYCKETVCAKCSNSQPSSSGPQHTVRVCNNCYTESIKIDVASKHHIEAQEFQKILNEIKESYDRAKKETQEEIELKRQAKHKLENIDSIMEDEEKQLVRDIEIYKDENFKLEAELKEKSLKINDIENAAKDKEKRILEIKIEIKEIEEAKSKDSGKAEQLKIAIREQVLENKKLEEDAIIAEVAYKNLQEAIINAKAIDENKYNQRMSKIRTQIENIKRQNTKLGKKIDDMKEERVLRDSTISVLSQSFIATKDDDFGKSFMNTELGIKYKPLKEQYRSQIEEICQLRSQLSGVRSLDRTEFSAGDYTEKNDPMTRNPCKCLIQ</sequence>
<feature type="compositionally biased region" description="Basic and acidic residues" evidence="6">
    <location>
        <begin position="1"/>
        <end position="13"/>
    </location>
</feature>
<evidence type="ECO:0000256" key="3">
    <source>
        <dbReference type="ARBA" id="ARBA00022833"/>
    </source>
</evidence>
<dbReference type="EMBL" id="CAJZBQ010000033">
    <property type="protein sequence ID" value="CAG9323033.1"/>
    <property type="molecule type" value="Genomic_DNA"/>
</dbReference>
<comment type="caution">
    <text evidence="8">The sequence shown here is derived from an EMBL/GenBank/DDBJ whole genome shotgun (WGS) entry which is preliminary data.</text>
</comment>
<dbReference type="PROSITE" id="PS50178">
    <property type="entry name" value="ZF_FYVE"/>
    <property type="match status" value="1"/>
</dbReference>
<evidence type="ECO:0000313" key="9">
    <source>
        <dbReference type="Proteomes" id="UP001162131"/>
    </source>
</evidence>
<organism evidence="8 9">
    <name type="scientific">Blepharisma stoltei</name>
    <dbReference type="NCBI Taxonomy" id="1481888"/>
    <lineage>
        <taxon>Eukaryota</taxon>
        <taxon>Sar</taxon>
        <taxon>Alveolata</taxon>
        <taxon>Ciliophora</taxon>
        <taxon>Postciliodesmatophora</taxon>
        <taxon>Heterotrichea</taxon>
        <taxon>Heterotrichida</taxon>
        <taxon>Blepharismidae</taxon>
        <taxon>Blepharisma</taxon>
    </lineage>
</organism>
<dbReference type="CDD" id="cd00065">
    <property type="entry name" value="FYVE_like_SF"/>
    <property type="match status" value="1"/>
</dbReference>
<evidence type="ECO:0000313" key="8">
    <source>
        <dbReference type="EMBL" id="CAG9323033.1"/>
    </source>
</evidence>
<feature type="coiled-coil region" evidence="5">
    <location>
        <begin position="108"/>
        <end position="294"/>
    </location>
</feature>
<keyword evidence="1" id="KW-0479">Metal-binding</keyword>
<feature type="domain" description="FYVE-type" evidence="7">
    <location>
        <begin position="36"/>
        <end position="96"/>
    </location>
</feature>
<dbReference type="Gene3D" id="3.30.40.10">
    <property type="entry name" value="Zinc/RING finger domain, C3HC4 (zinc finger)"/>
    <property type="match status" value="1"/>
</dbReference>
<accession>A0AAU9J9X7</accession>
<keyword evidence="9" id="KW-1185">Reference proteome</keyword>
<dbReference type="Pfam" id="PF01363">
    <property type="entry name" value="FYVE"/>
    <property type="match status" value="1"/>
</dbReference>
<gene>
    <name evidence="8" type="ORF">BSTOLATCC_MIC32938</name>
</gene>
<feature type="region of interest" description="Disordered" evidence="6">
    <location>
        <begin position="1"/>
        <end position="25"/>
    </location>
</feature>
<evidence type="ECO:0000256" key="4">
    <source>
        <dbReference type="PROSITE-ProRule" id="PRU00091"/>
    </source>
</evidence>
<reference evidence="8" key="1">
    <citation type="submission" date="2021-09" db="EMBL/GenBank/DDBJ databases">
        <authorList>
            <consortium name="AG Swart"/>
            <person name="Singh M."/>
            <person name="Singh A."/>
            <person name="Seah K."/>
            <person name="Emmerich C."/>
        </authorList>
    </citation>
    <scope>NUCLEOTIDE SEQUENCE</scope>
    <source>
        <strain evidence="8">ATCC30299</strain>
    </source>
</reference>
<keyword evidence="5" id="KW-0175">Coiled coil</keyword>
<dbReference type="GO" id="GO:0008270">
    <property type="term" value="F:zinc ion binding"/>
    <property type="evidence" value="ECO:0007669"/>
    <property type="project" value="UniProtKB-KW"/>
</dbReference>
<evidence type="ECO:0000256" key="5">
    <source>
        <dbReference type="SAM" id="Coils"/>
    </source>
</evidence>
<evidence type="ECO:0000256" key="1">
    <source>
        <dbReference type="ARBA" id="ARBA00022723"/>
    </source>
</evidence>
<dbReference type="Proteomes" id="UP001162131">
    <property type="component" value="Unassembled WGS sequence"/>
</dbReference>
<keyword evidence="2 4" id="KW-0863">Zinc-finger</keyword>
<evidence type="ECO:0000259" key="7">
    <source>
        <dbReference type="PROSITE" id="PS50178"/>
    </source>
</evidence>
<dbReference type="InterPro" id="IPR013083">
    <property type="entry name" value="Znf_RING/FYVE/PHD"/>
</dbReference>
<dbReference type="InterPro" id="IPR000306">
    <property type="entry name" value="Znf_FYVE"/>
</dbReference>
<evidence type="ECO:0000256" key="2">
    <source>
        <dbReference type="ARBA" id="ARBA00022771"/>
    </source>
</evidence>